<feature type="transmembrane region" description="Helical" evidence="1">
    <location>
        <begin position="169"/>
        <end position="189"/>
    </location>
</feature>
<gene>
    <name evidence="2" type="ORF">CCMP2556_LOCUS8860</name>
</gene>
<feature type="transmembrane region" description="Helical" evidence="1">
    <location>
        <begin position="248"/>
        <end position="281"/>
    </location>
</feature>
<feature type="transmembrane region" description="Helical" evidence="1">
    <location>
        <begin position="60"/>
        <end position="80"/>
    </location>
</feature>
<proteinExistence type="predicted"/>
<evidence type="ECO:0000313" key="3">
    <source>
        <dbReference type="Proteomes" id="UP001642484"/>
    </source>
</evidence>
<keyword evidence="3" id="KW-1185">Reference proteome</keyword>
<keyword evidence="1" id="KW-0812">Transmembrane</keyword>
<evidence type="ECO:0000313" key="2">
    <source>
        <dbReference type="EMBL" id="CAK9007478.1"/>
    </source>
</evidence>
<keyword evidence="1" id="KW-1133">Transmembrane helix</keyword>
<feature type="transmembrane region" description="Helical" evidence="1">
    <location>
        <begin position="126"/>
        <end position="148"/>
    </location>
</feature>
<accession>A0ABP0IZI5</accession>
<feature type="transmembrane region" description="Helical" evidence="1">
    <location>
        <begin position="209"/>
        <end position="227"/>
    </location>
</feature>
<protein>
    <submittedName>
        <fullName evidence="2">Uncharacterized protein</fullName>
    </submittedName>
</protein>
<dbReference type="EMBL" id="CAXAMN010004058">
    <property type="protein sequence ID" value="CAK9007478.1"/>
    <property type="molecule type" value="Genomic_DNA"/>
</dbReference>
<sequence length="327" mass="37980">MIFGVGDLLMKAVKAQINLWFAPRFQVHRIVGLIFLLQFFAAIFWYVWDYQHYLRTPLVWSLGLTGLLQAITASLTFTFMPKVADPGFIAMADKAPLSYRFIVENSFFAMLLSFQCFYMDNRIYGAIRACWPIELLFVFLPYYIRPLWPTTRIRHALENAKNKSDKNRFFMVASSWIVKFFYSFAKHYIGFFLNYIRFLGRVTPEDQKIIHGILLTSNYMTTIALFLHTLKFKGWLGPRQATVAYEGAYIITGIFYWQFLGTIAQNLDLALLCFIGLVLNFGPRPLWHMYQALMLCYLCSARALLESPVTSLPSIFSLPKMLQELLA</sequence>
<evidence type="ECO:0000256" key="1">
    <source>
        <dbReference type="SAM" id="Phobius"/>
    </source>
</evidence>
<dbReference type="Proteomes" id="UP001642484">
    <property type="component" value="Unassembled WGS sequence"/>
</dbReference>
<reference evidence="2 3" key="1">
    <citation type="submission" date="2024-02" db="EMBL/GenBank/DDBJ databases">
        <authorList>
            <person name="Chen Y."/>
            <person name="Shah S."/>
            <person name="Dougan E. K."/>
            <person name="Thang M."/>
            <person name="Chan C."/>
        </authorList>
    </citation>
    <scope>NUCLEOTIDE SEQUENCE [LARGE SCALE GENOMIC DNA]</scope>
</reference>
<comment type="caution">
    <text evidence="2">The sequence shown here is derived from an EMBL/GenBank/DDBJ whole genome shotgun (WGS) entry which is preliminary data.</text>
</comment>
<name>A0ABP0IZI5_9DINO</name>
<keyword evidence="1" id="KW-0472">Membrane</keyword>
<organism evidence="2 3">
    <name type="scientific">Durusdinium trenchii</name>
    <dbReference type="NCBI Taxonomy" id="1381693"/>
    <lineage>
        <taxon>Eukaryota</taxon>
        <taxon>Sar</taxon>
        <taxon>Alveolata</taxon>
        <taxon>Dinophyceae</taxon>
        <taxon>Suessiales</taxon>
        <taxon>Symbiodiniaceae</taxon>
        <taxon>Durusdinium</taxon>
    </lineage>
</organism>
<feature type="transmembrane region" description="Helical" evidence="1">
    <location>
        <begin position="101"/>
        <end position="120"/>
    </location>
</feature>
<feature type="transmembrane region" description="Helical" evidence="1">
    <location>
        <begin position="30"/>
        <end position="48"/>
    </location>
</feature>